<name>A0A7G2C7K7_9TRYP</name>
<dbReference type="Proteomes" id="UP000515908">
    <property type="component" value="Chromosome 02"/>
</dbReference>
<keyword evidence="3" id="KW-1185">Reference proteome</keyword>
<gene>
    <name evidence="2" type="ORF">ADEAN_000140600</name>
</gene>
<accession>A0A7G2C7K7</accession>
<feature type="region of interest" description="Disordered" evidence="1">
    <location>
        <begin position="1"/>
        <end position="22"/>
    </location>
</feature>
<evidence type="ECO:0000256" key="1">
    <source>
        <dbReference type="SAM" id="MobiDB-lite"/>
    </source>
</evidence>
<dbReference type="AlphaFoldDB" id="A0A7G2C7K7"/>
<evidence type="ECO:0000313" key="3">
    <source>
        <dbReference type="Proteomes" id="UP000515908"/>
    </source>
</evidence>
<feature type="compositionally biased region" description="Polar residues" evidence="1">
    <location>
        <begin position="46"/>
        <end position="59"/>
    </location>
</feature>
<proteinExistence type="predicted"/>
<dbReference type="EMBL" id="LR877146">
    <property type="protein sequence ID" value="CAD2213962.1"/>
    <property type="molecule type" value="Genomic_DNA"/>
</dbReference>
<organism evidence="2 3">
    <name type="scientific">Angomonas deanei</name>
    <dbReference type="NCBI Taxonomy" id="59799"/>
    <lineage>
        <taxon>Eukaryota</taxon>
        <taxon>Discoba</taxon>
        <taxon>Euglenozoa</taxon>
        <taxon>Kinetoplastea</taxon>
        <taxon>Metakinetoplastina</taxon>
        <taxon>Trypanosomatida</taxon>
        <taxon>Trypanosomatidae</taxon>
        <taxon>Strigomonadinae</taxon>
        <taxon>Angomonas</taxon>
    </lineage>
</organism>
<feature type="region of interest" description="Disordered" evidence="1">
    <location>
        <begin position="34"/>
        <end position="59"/>
    </location>
</feature>
<evidence type="ECO:0000313" key="2">
    <source>
        <dbReference type="EMBL" id="CAD2213962.1"/>
    </source>
</evidence>
<dbReference type="VEuPathDB" id="TriTrypDB:ADEAN_000140600"/>
<sequence length="108" mass="11867">MKSLALSDSVSSRPEDETLSCHDGQPLLLQLPTFPERKPEAPLTPAAQQNMNSVPYENLPGSYNVSEEVRNCTIDMNAHALSTKTFLLTLNAVNNTIPRRLGKLKSCV</sequence>
<reference evidence="2 3" key="1">
    <citation type="submission" date="2020-08" db="EMBL/GenBank/DDBJ databases">
        <authorList>
            <person name="Newling K."/>
            <person name="Davey J."/>
            <person name="Forrester S."/>
        </authorList>
    </citation>
    <scope>NUCLEOTIDE SEQUENCE [LARGE SCALE GENOMIC DNA]</scope>
    <source>
        <strain evidence="3">Crithidia deanei Carvalho (ATCC PRA-265)</strain>
    </source>
</reference>
<feature type="compositionally biased region" description="Polar residues" evidence="1">
    <location>
        <begin position="1"/>
        <end position="12"/>
    </location>
</feature>
<protein>
    <submittedName>
        <fullName evidence="2">Uncharacterized protein</fullName>
    </submittedName>
</protein>